<dbReference type="Proteomes" id="UP000014680">
    <property type="component" value="Unassembled WGS sequence"/>
</dbReference>
<reference evidence="5 6" key="1">
    <citation type="submission" date="2012-10" db="EMBL/GenBank/DDBJ databases">
        <authorList>
            <person name="Zafar N."/>
            <person name="Inman J."/>
            <person name="Hall N."/>
            <person name="Lorenzi H."/>
            <person name="Caler E."/>
        </authorList>
    </citation>
    <scope>NUCLEOTIDE SEQUENCE [LARGE SCALE GENOMIC DNA]</scope>
    <source>
        <strain evidence="5 6">IP1</strain>
    </source>
</reference>
<dbReference type="SUPFAM" id="SSF47473">
    <property type="entry name" value="EF-hand"/>
    <property type="match status" value="1"/>
</dbReference>
<proteinExistence type="predicted"/>
<sequence length="830" mass="95243">MARECFINEFEQKRDKDTKKPVLNTMMAFSTFFSIFKTTNEKTKNCGYILFDMVSESGNISRPTFVSLFQHADMIYYKTEDVTPQMIFTVAYLTLDTQGGIPKKDLLDIIKKIKSNENSSKIPLLKEAISTQTATTKIVDLDMFLSIFNTAFNINGSSSTFLKKIEYINIAKTFHETVGYKDSKKLYFNAACEMLGKVYPISKECRTYLSDLIEVVKEKENITVSNIITISQQIEYYRTKMGEITPETFLVGVFRVIDKNCDGTLDKTEITKYIKDVTPKKCEPREELVTMKEAVQEGPLNLEQFLLLSGTLKSVVAMIKAKLNHKKKPKKNAEEEKKFKDDIEQEKMEMEIKLKLKEEREANGEDTGDEEEDAKTIKRMAEEEIKKKTGHTPRVMKTVNEISKADSPVTAVIQPVETKPEMKSINKPSNKVETNSLERSQLFQSQVRTPQKPNSTKNTRSKLGESRGGQAKAKAASIKGSSVDVKDRHINKSSPIVSLQEFEDTIDTSFKSLDEYERGIFTMCYAVGNIDLGEGITREMNDYIITTLSANAFYKTVKEIDDTYPLVYKMLTHMGKKGVNAADLYQLVDILGLVYHENVDSSSEDRKVNGDDDQLDYIYETYTEEHAEETVTFYDHDRDGYLNEDEFINSIYDEYPIIEDDDPEIKEMKLKRYAYKVLRRENKDRTLFTFNSDRFVDSMFGVMDDCTTLENDLDENTFIFLFKIKAENDVIEPNVFMELVELVADSVIYTKDKQKVFAPEKLLQTLFEWYVPKEQVLMPISTFDSILNHFGGSVYDEQFSNVLTKIENPSMLSSRDFTQIIMDVLIAGTD</sequence>
<dbReference type="InterPro" id="IPR018247">
    <property type="entry name" value="EF_Hand_1_Ca_BS"/>
</dbReference>
<dbReference type="KEGG" id="eiv:EIN_168640"/>
<feature type="domain" description="EF-hand" evidence="4">
    <location>
        <begin position="622"/>
        <end position="657"/>
    </location>
</feature>
<feature type="compositionally biased region" description="Low complexity" evidence="3">
    <location>
        <begin position="468"/>
        <end position="480"/>
    </location>
</feature>
<organism evidence="5 6">
    <name type="scientific">Entamoeba invadens IP1</name>
    <dbReference type="NCBI Taxonomy" id="370355"/>
    <lineage>
        <taxon>Eukaryota</taxon>
        <taxon>Amoebozoa</taxon>
        <taxon>Evosea</taxon>
        <taxon>Archamoebae</taxon>
        <taxon>Mastigamoebida</taxon>
        <taxon>Entamoebidae</taxon>
        <taxon>Entamoeba</taxon>
    </lineage>
</organism>
<accession>A0A0A1TVJ9</accession>
<feature type="domain" description="EF-hand" evidence="4">
    <location>
        <begin position="245"/>
        <end position="280"/>
    </location>
</feature>
<dbReference type="InterPro" id="IPR002048">
    <property type="entry name" value="EF_hand_dom"/>
</dbReference>
<keyword evidence="1" id="KW-0106">Calcium</keyword>
<dbReference type="InterPro" id="IPR011992">
    <property type="entry name" value="EF-hand-dom_pair"/>
</dbReference>
<evidence type="ECO:0000256" key="1">
    <source>
        <dbReference type="ARBA" id="ARBA00022837"/>
    </source>
</evidence>
<feature type="compositionally biased region" description="Polar residues" evidence="3">
    <location>
        <begin position="441"/>
        <end position="458"/>
    </location>
</feature>
<dbReference type="GO" id="GO:0005509">
    <property type="term" value="F:calcium ion binding"/>
    <property type="evidence" value="ECO:0007669"/>
    <property type="project" value="InterPro"/>
</dbReference>
<dbReference type="PROSITE" id="PS50222">
    <property type="entry name" value="EF_HAND_2"/>
    <property type="match status" value="2"/>
</dbReference>
<name>A0A0A1TVJ9_ENTIV</name>
<evidence type="ECO:0000313" key="5">
    <source>
        <dbReference type="EMBL" id="ELP84469.1"/>
    </source>
</evidence>
<dbReference type="GeneID" id="14883732"/>
<dbReference type="AlphaFoldDB" id="A0A0A1TVJ9"/>
<keyword evidence="6" id="KW-1185">Reference proteome</keyword>
<feature type="coiled-coil region" evidence="2">
    <location>
        <begin position="333"/>
        <end position="360"/>
    </location>
</feature>
<dbReference type="VEuPathDB" id="AmoebaDB:EIN_168640"/>
<evidence type="ECO:0000313" key="6">
    <source>
        <dbReference type="Proteomes" id="UP000014680"/>
    </source>
</evidence>
<dbReference type="PROSITE" id="PS00018">
    <property type="entry name" value="EF_HAND_1"/>
    <property type="match status" value="2"/>
</dbReference>
<keyword evidence="2" id="KW-0175">Coiled coil</keyword>
<gene>
    <name evidence="5" type="ORF">EIN_168640</name>
</gene>
<evidence type="ECO:0000259" key="4">
    <source>
        <dbReference type="PROSITE" id="PS50222"/>
    </source>
</evidence>
<feature type="region of interest" description="Disordered" evidence="3">
    <location>
        <begin position="441"/>
        <end position="480"/>
    </location>
</feature>
<dbReference type="EMBL" id="KB207112">
    <property type="protein sequence ID" value="ELP84469.1"/>
    <property type="molecule type" value="Genomic_DNA"/>
</dbReference>
<protein>
    <recommendedName>
        <fullName evidence="4">EF-hand domain-containing protein</fullName>
    </recommendedName>
</protein>
<evidence type="ECO:0000256" key="3">
    <source>
        <dbReference type="SAM" id="MobiDB-lite"/>
    </source>
</evidence>
<evidence type="ECO:0000256" key="2">
    <source>
        <dbReference type="SAM" id="Coils"/>
    </source>
</evidence>
<dbReference type="RefSeq" id="XP_004183815.1">
    <property type="nucleotide sequence ID" value="XM_004183767.1"/>
</dbReference>